<protein>
    <submittedName>
        <fullName evidence="1">Uncharacterized protein</fullName>
    </submittedName>
</protein>
<dbReference type="EMBL" id="CCYD01001204">
    <property type="protein sequence ID" value="CEG44450.1"/>
    <property type="molecule type" value="Genomic_DNA"/>
</dbReference>
<dbReference type="RefSeq" id="XP_024580819.1">
    <property type="nucleotide sequence ID" value="XM_024730553.1"/>
</dbReference>
<keyword evidence="2" id="KW-1185">Reference proteome</keyword>
<evidence type="ECO:0000313" key="2">
    <source>
        <dbReference type="Proteomes" id="UP000054928"/>
    </source>
</evidence>
<name>A0A0P1ATF8_PLAHL</name>
<sequence>MEMASYQENLETLEIPEDNLLTADLSISLRTICLQLTLVVDGNDASDPMMRLAEK</sequence>
<organism evidence="1 2">
    <name type="scientific">Plasmopara halstedii</name>
    <name type="common">Downy mildew of sunflower</name>
    <dbReference type="NCBI Taxonomy" id="4781"/>
    <lineage>
        <taxon>Eukaryota</taxon>
        <taxon>Sar</taxon>
        <taxon>Stramenopiles</taxon>
        <taxon>Oomycota</taxon>
        <taxon>Peronosporomycetes</taxon>
        <taxon>Peronosporales</taxon>
        <taxon>Peronosporaceae</taxon>
        <taxon>Plasmopara</taxon>
    </lineage>
</organism>
<dbReference type="Proteomes" id="UP000054928">
    <property type="component" value="Unassembled WGS sequence"/>
</dbReference>
<accession>A0A0P1ATF8</accession>
<dbReference type="AlphaFoldDB" id="A0A0P1ATF8"/>
<evidence type="ECO:0000313" key="1">
    <source>
        <dbReference type="EMBL" id="CEG44450.1"/>
    </source>
</evidence>
<proteinExistence type="predicted"/>
<dbReference type="GeneID" id="36395870"/>
<reference evidence="2" key="1">
    <citation type="submission" date="2014-09" db="EMBL/GenBank/DDBJ databases">
        <authorList>
            <person name="Sharma Rahul"/>
            <person name="Thines Marco"/>
        </authorList>
    </citation>
    <scope>NUCLEOTIDE SEQUENCE [LARGE SCALE GENOMIC DNA]</scope>
</reference>